<protein>
    <recommendedName>
        <fullName evidence="2">MATH domain-containing protein</fullName>
    </recommendedName>
</protein>
<dbReference type="CDD" id="cd00121">
    <property type="entry name" value="MATH"/>
    <property type="match status" value="1"/>
</dbReference>
<reference evidence="4" key="1">
    <citation type="submission" date="2016-04" db="EMBL/GenBank/DDBJ databases">
        <title>Cephalotus genome sequencing.</title>
        <authorList>
            <person name="Fukushima K."/>
            <person name="Hasebe M."/>
            <person name="Fang X."/>
        </authorList>
    </citation>
    <scope>NUCLEOTIDE SEQUENCE [LARGE SCALE GENOMIC DNA]</scope>
    <source>
        <strain evidence="4">cv. St1</strain>
    </source>
</reference>
<accession>A0A1Q3D112</accession>
<name>A0A1Q3D112_CEPFO</name>
<dbReference type="InterPro" id="IPR050804">
    <property type="entry name" value="MCC"/>
</dbReference>
<dbReference type="InterPro" id="IPR002083">
    <property type="entry name" value="MATH/TRAF_dom"/>
</dbReference>
<dbReference type="STRING" id="3775.A0A1Q3D112"/>
<feature type="non-terminal residue" evidence="3">
    <location>
        <position position="88"/>
    </location>
</feature>
<feature type="non-terminal residue" evidence="3">
    <location>
        <position position="1"/>
    </location>
</feature>
<evidence type="ECO:0000313" key="4">
    <source>
        <dbReference type="Proteomes" id="UP000187406"/>
    </source>
</evidence>
<dbReference type="InterPro" id="IPR008974">
    <property type="entry name" value="TRAF-like"/>
</dbReference>
<keyword evidence="4" id="KW-1185">Reference proteome</keyword>
<dbReference type="AlphaFoldDB" id="A0A1Q3D112"/>
<organism evidence="3 4">
    <name type="scientific">Cephalotus follicularis</name>
    <name type="common">Albany pitcher plant</name>
    <dbReference type="NCBI Taxonomy" id="3775"/>
    <lineage>
        <taxon>Eukaryota</taxon>
        <taxon>Viridiplantae</taxon>
        <taxon>Streptophyta</taxon>
        <taxon>Embryophyta</taxon>
        <taxon>Tracheophyta</taxon>
        <taxon>Spermatophyta</taxon>
        <taxon>Magnoliopsida</taxon>
        <taxon>eudicotyledons</taxon>
        <taxon>Gunneridae</taxon>
        <taxon>Pentapetalae</taxon>
        <taxon>rosids</taxon>
        <taxon>fabids</taxon>
        <taxon>Oxalidales</taxon>
        <taxon>Cephalotaceae</taxon>
        <taxon>Cephalotus</taxon>
    </lineage>
</organism>
<sequence>SKKLTWKIFEFTKVFDDDCVCLYSKIFLVGDFSWKIIFHPKKGKEVNDDHLMLCLDASVDSAILPNGWSIYAEFSLAVVNQINAEHSI</sequence>
<dbReference type="PANTHER" id="PTHR46236:SF35">
    <property type="entry name" value="MATH DOMAIN-CONTAINING PROTEIN"/>
    <property type="match status" value="1"/>
</dbReference>
<evidence type="ECO:0000256" key="1">
    <source>
        <dbReference type="ARBA" id="ARBA00023054"/>
    </source>
</evidence>
<dbReference type="Gene3D" id="2.60.210.10">
    <property type="entry name" value="Apoptosis, Tumor Necrosis Factor Receptor Associated Protein 2, Chain A"/>
    <property type="match status" value="1"/>
</dbReference>
<gene>
    <name evidence="3" type="ORF">CFOL_v3_29555</name>
</gene>
<dbReference type="PANTHER" id="PTHR46236">
    <property type="entry name" value="TRAF-LIKE SUPERFAMILY PROTEIN"/>
    <property type="match status" value="1"/>
</dbReference>
<dbReference type="PROSITE" id="PS50144">
    <property type="entry name" value="MATH"/>
    <property type="match status" value="1"/>
</dbReference>
<dbReference type="OrthoDB" id="289038at2759"/>
<keyword evidence="1" id="KW-0175">Coiled coil</keyword>
<dbReference type="Proteomes" id="UP000187406">
    <property type="component" value="Unassembled WGS sequence"/>
</dbReference>
<evidence type="ECO:0000259" key="2">
    <source>
        <dbReference type="PROSITE" id="PS50144"/>
    </source>
</evidence>
<dbReference type="EMBL" id="BDDD01003806">
    <property type="protein sequence ID" value="GAV86122.1"/>
    <property type="molecule type" value="Genomic_DNA"/>
</dbReference>
<evidence type="ECO:0000313" key="3">
    <source>
        <dbReference type="EMBL" id="GAV86122.1"/>
    </source>
</evidence>
<dbReference type="SUPFAM" id="SSF49599">
    <property type="entry name" value="TRAF domain-like"/>
    <property type="match status" value="1"/>
</dbReference>
<dbReference type="InParanoid" id="A0A1Q3D112"/>
<comment type="caution">
    <text evidence="3">The sequence shown here is derived from an EMBL/GenBank/DDBJ whole genome shotgun (WGS) entry which is preliminary data.</text>
</comment>
<feature type="domain" description="MATH" evidence="2">
    <location>
        <begin position="1"/>
        <end position="88"/>
    </location>
</feature>
<proteinExistence type="predicted"/>
<dbReference type="Pfam" id="PF22486">
    <property type="entry name" value="MATH_2"/>
    <property type="match status" value="1"/>
</dbReference>